<dbReference type="PANTHER" id="PTHR43344:SF2">
    <property type="entry name" value="PHOSPHOSERINE PHOSPHATASE"/>
    <property type="match status" value="1"/>
</dbReference>
<evidence type="ECO:0000256" key="2">
    <source>
        <dbReference type="ARBA" id="ARBA00005135"/>
    </source>
</evidence>
<dbReference type="EC" id="3.1.3.3" evidence="3"/>
<evidence type="ECO:0000256" key="5">
    <source>
        <dbReference type="ARBA" id="ARBA00022605"/>
    </source>
</evidence>
<reference evidence="12" key="1">
    <citation type="submission" date="2016-06" db="UniProtKB">
        <authorList>
            <consortium name="WormBaseParasite"/>
        </authorList>
    </citation>
    <scope>IDENTIFICATION</scope>
</reference>
<dbReference type="OrthoDB" id="27226at2759"/>
<dbReference type="GO" id="GO:0006564">
    <property type="term" value="P:L-serine biosynthetic process"/>
    <property type="evidence" value="ECO:0007669"/>
    <property type="project" value="UniProtKB-KW"/>
</dbReference>
<protein>
    <recommendedName>
        <fullName evidence="4">Phosphoserine phosphatase</fullName>
        <ecNumber evidence="3">3.1.3.3</ecNumber>
    </recommendedName>
</protein>
<evidence type="ECO:0000313" key="11">
    <source>
        <dbReference type="Proteomes" id="UP000271087"/>
    </source>
</evidence>
<keyword evidence="8" id="KW-0460">Magnesium</keyword>
<dbReference type="Gene3D" id="1.10.150.210">
    <property type="entry name" value="Phosphoserine phosphatase, domain 2"/>
    <property type="match status" value="1"/>
</dbReference>
<name>A0A182EEV8_ONCOC</name>
<comment type="pathway">
    <text evidence="2">Amino-acid biosynthesis; L-serine biosynthesis; L-serine from 3-phospho-D-glycerate: step 3/3.</text>
</comment>
<keyword evidence="6" id="KW-0479">Metal-binding</keyword>
<gene>
    <name evidence="10" type="ORF">NOO_LOCUS6619</name>
</gene>
<dbReference type="NCBIfam" id="TIGR01488">
    <property type="entry name" value="HAD-SF-IB"/>
    <property type="match status" value="1"/>
</dbReference>
<keyword evidence="9" id="KW-0718">Serine biosynthesis</keyword>
<evidence type="ECO:0000256" key="6">
    <source>
        <dbReference type="ARBA" id="ARBA00022723"/>
    </source>
</evidence>
<dbReference type="InterPro" id="IPR023214">
    <property type="entry name" value="HAD_sf"/>
</dbReference>
<dbReference type="InterPro" id="IPR036412">
    <property type="entry name" value="HAD-like_sf"/>
</dbReference>
<keyword evidence="7" id="KW-0378">Hydrolase</keyword>
<evidence type="ECO:0000256" key="4">
    <source>
        <dbReference type="ARBA" id="ARBA00015196"/>
    </source>
</evidence>
<organism evidence="12">
    <name type="scientific">Onchocerca ochengi</name>
    <name type="common">Filarial nematode worm</name>
    <dbReference type="NCBI Taxonomy" id="42157"/>
    <lineage>
        <taxon>Eukaryota</taxon>
        <taxon>Metazoa</taxon>
        <taxon>Ecdysozoa</taxon>
        <taxon>Nematoda</taxon>
        <taxon>Chromadorea</taxon>
        <taxon>Rhabditida</taxon>
        <taxon>Spirurina</taxon>
        <taxon>Spiruromorpha</taxon>
        <taxon>Filarioidea</taxon>
        <taxon>Onchocercidae</taxon>
        <taxon>Onchocerca</taxon>
    </lineage>
</organism>
<evidence type="ECO:0000313" key="10">
    <source>
        <dbReference type="EMBL" id="VDK83082.1"/>
    </source>
</evidence>
<dbReference type="PANTHER" id="PTHR43344">
    <property type="entry name" value="PHOSPHOSERINE PHOSPHATASE"/>
    <property type="match status" value="1"/>
</dbReference>
<dbReference type="STRING" id="42157.A0A182EEV8"/>
<dbReference type="GO" id="GO:0000287">
    <property type="term" value="F:magnesium ion binding"/>
    <property type="evidence" value="ECO:0007669"/>
    <property type="project" value="TreeGrafter"/>
</dbReference>
<dbReference type="SUPFAM" id="SSF56784">
    <property type="entry name" value="HAD-like"/>
    <property type="match status" value="1"/>
</dbReference>
<accession>A0A182EEV8</accession>
<dbReference type="GO" id="GO:0036424">
    <property type="term" value="F:L-phosphoserine phosphatase activity"/>
    <property type="evidence" value="ECO:0007669"/>
    <property type="project" value="TreeGrafter"/>
</dbReference>
<dbReference type="WBParaSite" id="nOo.2.0.1.t06619-RA">
    <property type="protein sequence ID" value="nOo.2.0.1.t06619-RA"/>
    <property type="gene ID" value="nOo.2.0.1.g06619"/>
</dbReference>
<dbReference type="GO" id="GO:0005737">
    <property type="term" value="C:cytoplasm"/>
    <property type="evidence" value="ECO:0007669"/>
    <property type="project" value="TreeGrafter"/>
</dbReference>
<evidence type="ECO:0000256" key="3">
    <source>
        <dbReference type="ARBA" id="ARBA00012640"/>
    </source>
</evidence>
<sequence length="250" mass="28449">MLKVENLGNSTENEVQAKKLWQKADAVCFDVDSTLCVDEMIDEFAKYLHCYEVIKFTEEAMNGKISFRESLKIRLNILKPTRKQLKEFIREREPKLTPGSEALVTELHRRFVPVYLVSGGFVSMILPVAKALKIPETNIHANEIFFDENGFYIGFDETRETSDSGSENFGKAAVCRKLKDGKGYRNLVMIGDGVTDLETSAQADLFIGFGGNRCREVVKRKASWYFTTHIHKVHIYHISINSVLATDLQK</sequence>
<evidence type="ECO:0000256" key="9">
    <source>
        <dbReference type="ARBA" id="ARBA00023299"/>
    </source>
</evidence>
<evidence type="ECO:0000256" key="7">
    <source>
        <dbReference type="ARBA" id="ARBA00022801"/>
    </source>
</evidence>
<dbReference type="AlphaFoldDB" id="A0A182EEV8"/>
<proteinExistence type="predicted"/>
<reference evidence="10 11" key="2">
    <citation type="submission" date="2018-08" db="EMBL/GenBank/DDBJ databases">
        <authorList>
            <person name="Laetsch R D."/>
            <person name="Stevens L."/>
            <person name="Kumar S."/>
            <person name="Blaxter L. M."/>
        </authorList>
    </citation>
    <scope>NUCLEOTIDE SEQUENCE [LARGE SCALE GENOMIC DNA]</scope>
</reference>
<comment type="cofactor">
    <cofactor evidence="1">
        <name>Mg(2+)</name>
        <dbReference type="ChEBI" id="CHEBI:18420"/>
    </cofactor>
</comment>
<keyword evidence="5" id="KW-0028">Amino-acid biosynthesis</keyword>
<dbReference type="InterPro" id="IPR050582">
    <property type="entry name" value="HAD-like_SerB"/>
</dbReference>
<dbReference type="CDD" id="cd04309">
    <property type="entry name" value="HAD_PSP_eu"/>
    <property type="match status" value="1"/>
</dbReference>
<evidence type="ECO:0000256" key="8">
    <source>
        <dbReference type="ARBA" id="ARBA00022842"/>
    </source>
</evidence>
<dbReference type="Pfam" id="PF00702">
    <property type="entry name" value="Hydrolase"/>
    <property type="match status" value="1"/>
</dbReference>
<dbReference type="Gene3D" id="3.40.50.1000">
    <property type="entry name" value="HAD superfamily/HAD-like"/>
    <property type="match status" value="1"/>
</dbReference>
<keyword evidence="11" id="KW-1185">Reference proteome</keyword>
<dbReference type="EMBL" id="UYRW01002106">
    <property type="protein sequence ID" value="VDK83082.1"/>
    <property type="molecule type" value="Genomic_DNA"/>
</dbReference>
<evidence type="ECO:0000313" key="12">
    <source>
        <dbReference type="WBParaSite" id="nOo.2.0.1.t06619-RA"/>
    </source>
</evidence>
<dbReference type="Proteomes" id="UP000271087">
    <property type="component" value="Unassembled WGS sequence"/>
</dbReference>
<evidence type="ECO:0000256" key="1">
    <source>
        <dbReference type="ARBA" id="ARBA00001946"/>
    </source>
</evidence>